<evidence type="ECO:0000313" key="3">
    <source>
        <dbReference type="Proteomes" id="UP000786875"/>
    </source>
</evidence>
<dbReference type="Proteomes" id="UP000786875">
    <property type="component" value="Unassembled WGS sequence"/>
</dbReference>
<dbReference type="EMBL" id="JABBFO010000008">
    <property type="protein sequence ID" value="MBT0727719.1"/>
    <property type="molecule type" value="Genomic_DNA"/>
</dbReference>
<proteinExistence type="predicted"/>
<keyword evidence="1" id="KW-0732">Signal</keyword>
<protein>
    <submittedName>
        <fullName evidence="2">Uncharacterized protein</fullName>
    </submittedName>
</protein>
<feature type="signal peptide" evidence="1">
    <location>
        <begin position="1"/>
        <end position="18"/>
    </location>
</feature>
<sequence length="285" mass="32288">MKYFSLLTFIFISTNVYATEFYLKPGMEDIDGTKYYTLTAKNSNGQKNIDIALEGNANTVTIRDRLKFYCKWGTADGISIGMSSQTGDGVMTIYSYYFFDKKLSNIFAKSYAVMNSKTPYTPLSLNHSVCRHEREGVKKDNRTGKDYVENYEVIADGPFVLKDVPNVHIKYVTDKGLNLVKESELGDATIDTYKIKGNLSPVNLSVFFMVLSSEMNIINLISWGSAHDRICYKVYAYTYDNKGDISKNIAINDDVNLSGCEGNGTKFNYKNTTLIKKYLNKIFKE</sequence>
<accession>A0ABS5T5U7</accession>
<reference evidence="2 3" key="1">
    <citation type="submission" date="2020-04" db="EMBL/GenBank/DDBJ databases">
        <title>Genome sequencing of Rosenbergiella species.</title>
        <authorList>
            <person name="Alvarez-Perez S."/>
            <person name="Lievens B."/>
        </authorList>
    </citation>
    <scope>NUCLEOTIDE SEQUENCE [LARGE SCALE GENOMIC DNA]</scope>
    <source>
        <strain evidence="2 3">CdVSA20.1</strain>
    </source>
</reference>
<comment type="caution">
    <text evidence="2">The sequence shown here is derived from an EMBL/GenBank/DDBJ whole genome shotgun (WGS) entry which is preliminary data.</text>
</comment>
<feature type="chain" id="PRO_5046425777" evidence="1">
    <location>
        <begin position="19"/>
        <end position="285"/>
    </location>
</feature>
<name>A0ABS5T5U7_9GAMM</name>
<dbReference type="RefSeq" id="WP_214214400.1">
    <property type="nucleotide sequence ID" value="NZ_JABBFO010000008.1"/>
</dbReference>
<keyword evidence="3" id="KW-1185">Reference proteome</keyword>
<gene>
    <name evidence="2" type="ORF">HGT73_10115</name>
</gene>
<evidence type="ECO:0000256" key="1">
    <source>
        <dbReference type="SAM" id="SignalP"/>
    </source>
</evidence>
<organism evidence="2 3">
    <name type="scientific">Rosenbergiella australiborealis</name>
    <dbReference type="NCBI Taxonomy" id="1544696"/>
    <lineage>
        <taxon>Bacteria</taxon>
        <taxon>Pseudomonadati</taxon>
        <taxon>Pseudomonadota</taxon>
        <taxon>Gammaproteobacteria</taxon>
        <taxon>Enterobacterales</taxon>
        <taxon>Erwiniaceae</taxon>
        <taxon>Rosenbergiella</taxon>
    </lineage>
</organism>
<evidence type="ECO:0000313" key="2">
    <source>
        <dbReference type="EMBL" id="MBT0727719.1"/>
    </source>
</evidence>